<dbReference type="Bgee" id="ENSNBRG00000023902">
    <property type="expression patterns" value="Expressed in testis and 4 other cell types or tissues"/>
</dbReference>
<proteinExistence type="predicted"/>
<dbReference type="InterPro" id="IPR029071">
    <property type="entry name" value="Ubiquitin-like_domsf"/>
</dbReference>
<dbReference type="Proteomes" id="UP000261580">
    <property type="component" value="Unassembled WGS sequence"/>
</dbReference>
<evidence type="ECO:0000259" key="1">
    <source>
        <dbReference type="PROSITE" id="PS50053"/>
    </source>
</evidence>
<sequence>MRFTVTVRTEKGLRFELEVEDTDTVESLKLRIKEKDGILPGKPEIAVNTLHDSSIPVCRVISGEFL</sequence>
<evidence type="ECO:0000313" key="2">
    <source>
        <dbReference type="Ensembl" id="ENSNBRP00000031453.1"/>
    </source>
</evidence>
<dbReference type="Pfam" id="PF00240">
    <property type="entry name" value="ubiquitin"/>
    <property type="match status" value="1"/>
</dbReference>
<organism evidence="2 3">
    <name type="scientific">Neolamprologus brichardi</name>
    <name type="common">Fairy cichlid</name>
    <name type="synonym">Lamprologus brichardi</name>
    <dbReference type="NCBI Taxonomy" id="32507"/>
    <lineage>
        <taxon>Eukaryota</taxon>
        <taxon>Metazoa</taxon>
        <taxon>Chordata</taxon>
        <taxon>Craniata</taxon>
        <taxon>Vertebrata</taxon>
        <taxon>Euteleostomi</taxon>
        <taxon>Actinopterygii</taxon>
        <taxon>Neopterygii</taxon>
        <taxon>Teleostei</taxon>
        <taxon>Neoteleostei</taxon>
        <taxon>Acanthomorphata</taxon>
        <taxon>Ovalentaria</taxon>
        <taxon>Cichlomorphae</taxon>
        <taxon>Cichliformes</taxon>
        <taxon>Cichlidae</taxon>
        <taxon>African cichlids</taxon>
        <taxon>Pseudocrenilabrinae</taxon>
        <taxon>Lamprologini</taxon>
        <taxon>Neolamprologus</taxon>
    </lineage>
</organism>
<evidence type="ECO:0000313" key="3">
    <source>
        <dbReference type="Proteomes" id="UP000261580"/>
    </source>
</evidence>
<accession>A0A3Q4IAU3</accession>
<dbReference type="Ensembl" id="ENSNBRT00000032249.1">
    <property type="protein sequence ID" value="ENSNBRP00000031453.1"/>
    <property type="gene ID" value="ENSNBRG00000023902.1"/>
</dbReference>
<feature type="domain" description="Ubiquitin-like" evidence="1">
    <location>
        <begin position="3"/>
        <end position="38"/>
    </location>
</feature>
<dbReference type="AlphaFoldDB" id="A0A3Q4IAU3"/>
<reference evidence="2" key="1">
    <citation type="submission" date="2025-08" db="UniProtKB">
        <authorList>
            <consortium name="Ensembl"/>
        </authorList>
    </citation>
    <scope>IDENTIFICATION</scope>
</reference>
<dbReference type="SUPFAM" id="SSF54236">
    <property type="entry name" value="Ubiquitin-like"/>
    <property type="match status" value="1"/>
</dbReference>
<name>A0A3Q4IAU3_NEOBR</name>
<dbReference type="InterPro" id="IPR000626">
    <property type="entry name" value="Ubiquitin-like_dom"/>
</dbReference>
<reference evidence="2" key="2">
    <citation type="submission" date="2025-09" db="UniProtKB">
        <authorList>
            <consortium name="Ensembl"/>
        </authorList>
    </citation>
    <scope>IDENTIFICATION</scope>
</reference>
<protein>
    <recommendedName>
        <fullName evidence="1">Ubiquitin-like domain-containing protein</fullName>
    </recommendedName>
</protein>
<dbReference type="CDD" id="cd17039">
    <property type="entry name" value="Ubl_ubiquitin_like"/>
    <property type="match status" value="1"/>
</dbReference>
<dbReference type="PROSITE" id="PS50053">
    <property type="entry name" value="UBIQUITIN_2"/>
    <property type="match status" value="1"/>
</dbReference>
<keyword evidence="3" id="KW-1185">Reference proteome</keyword>
<dbReference type="Gene3D" id="3.10.20.90">
    <property type="entry name" value="Phosphatidylinositol 3-kinase Catalytic Subunit, Chain A, domain 1"/>
    <property type="match status" value="1"/>
</dbReference>